<dbReference type="eggNOG" id="ENOG502ZAPS">
    <property type="taxonomic scope" value="Bacteria"/>
</dbReference>
<dbReference type="GO" id="GO:0016787">
    <property type="term" value="F:hydrolase activity"/>
    <property type="evidence" value="ECO:0007669"/>
    <property type="project" value="UniProtKB-KW"/>
</dbReference>
<keyword evidence="2" id="KW-1185">Reference proteome</keyword>
<dbReference type="EMBL" id="HF951689">
    <property type="protein sequence ID" value="CCW35043.1"/>
    <property type="molecule type" value="Genomic_DNA"/>
</dbReference>
<dbReference type="Gene3D" id="3.20.20.80">
    <property type="entry name" value="Glycosidases"/>
    <property type="match status" value="1"/>
</dbReference>
<dbReference type="OrthoDB" id="1164535at2"/>
<dbReference type="PATRIC" id="fig|1303518.3.peg.1247"/>
<keyword evidence="1" id="KW-0378">Hydrolase</keyword>
<dbReference type="InterPro" id="IPR017853">
    <property type="entry name" value="GH"/>
</dbReference>
<protein>
    <submittedName>
        <fullName evidence="1">Putative glycosyl hydrolase</fullName>
    </submittedName>
</protein>
<organism evidence="1 2">
    <name type="scientific">Chthonomonas calidirosea (strain DSM 23976 / ICMP 18418 / T49)</name>
    <dbReference type="NCBI Taxonomy" id="1303518"/>
    <lineage>
        <taxon>Bacteria</taxon>
        <taxon>Bacillati</taxon>
        <taxon>Armatimonadota</taxon>
        <taxon>Chthonomonadia</taxon>
        <taxon>Chthonomonadales</taxon>
        <taxon>Chthonomonadaceae</taxon>
        <taxon>Chthonomonas</taxon>
    </lineage>
</organism>
<evidence type="ECO:0000313" key="1">
    <source>
        <dbReference type="EMBL" id="CCW35043.1"/>
    </source>
</evidence>
<dbReference type="KEGG" id="ccz:CCALI_01225"/>
<accession>S0EYN0</accession>
<proteinExistence type="predicted"/>
<gene>
    <name evidence="1" type="ORF">CCALI_01225</name>
</gene>
<dbReference type="RefSeq" id="WP_016482588.1">
    <property type="nucleotide sequence ID" value="NC_021487.1"/>
</dbReference>
<dbReference type="Gene3D" id="2.60.120.260">
    <property type="entry name" value="Galactose-binding domain-like"/>
    <property type="match status" value="1"/>
</dbReference>
<reference evidence="2" key="1">
    <citation type="submission" date="2013-03" db="EMBL/GenBank/DDBJ databases">
        <title>Genome sequence of Chthonomonas calidirosea, the first sequenced genome from the Armatimonadetes phylum (formally candidate division OP10).</title>
        <authorList>
            <person name="Lee K.C.Y."/>
            <person name="Morgan X.C."/>
            <person name="Dunfield P.F."/>
            <person name="Tamas I."/>
            <person name="Houghton K.M."/>
            <person name="Vyssotski M."/>
            <person name="Ryan J.L.J."/>
            <person name="Lagutin K."/>
            <person name="McDonald I.R."/>
            <person name="Stott M.B."/>
        </authorList>
    </citation>
    <scope>NUCLEOTIDE SEQUENCE [LARGE SCALE GENOMIC DNA]</scope>
    <source>
        <strain evidence="2">DSM 23976 / ICMP 18418 / T49</strain>
    </source>
</reference>
<name>S0EYN0_CHTCT</name>
<dbReference type="Proteomes" id="UP000014227">
    <property type="component" value="Chromosome I"/>
</dbReference>
<dbReference type="SUPFAM" id="SSF51445">
    <property type="entry name" value="(Trans)glycosidases"/>
    <property type="match status" value="1"/>
</dbReference>
<dbReference type="InParanoid" id="S0EYN0"/>
<dbReference type="HOGENOM" id="CLU_496732_0_0_0"/>
<evidence type="ECO:0000313" key="2">
    <source>
        <dbReference type="Proteomes" id="UP000014227"/>
    </source>
</evidence>
<sequence length="569" mass="65032">MRKQQRVYTRREILERSSLGLLGPYLVVRSAAAAPAQKLPYRWVYLQCNLQVDAEVTRLKRILQRTAAAGYNGIVLSDYKFGFLDKVLPVYFQNAQTVLQTARQLGLKVYTTVCPIGYSNELLMNDPNLAEGLPVKEATYRVRGQEAVLEPFAKASLTNGDFQKANGNRLVGWSFQDNPGDSTFADSSVERNGLPSLRIEESKKRNARVMQTVAVAPWRQMRLSVWAKTADFQGGDQVGSVVLGTDGKALTYMQWDFAPNQDWRQYSVVFNTLQNQQINVYMGVWGGRGGRLWFNDARLEEVGLLNVLRRDGCPLEVRGENGQRYREGVDFEPVSDPFLMKSPGDYDIQHEPPPIRLTQQSRITDGERLVVSCYHPVPIYGWEVSCCLTAPKVYTLLRRQLELIQRYFHPDGFFFSHDEMRVANWCQLCQATHKTPGQLLADNVRRCSEMARAVSQQAEQFVWSDMFDPYHNAIADYYLVNGPLTHSWDGLPQQMIIVNWNHDHDKQSLRWFSDRGFKQILAGYYDGTPESIRDWLQDARGVTGVVGVMYTTWQQRFDDLEAFAKAAWG</sequence>
<dbReference type="AlphaFoldDB" id="S0EYN0"/>